<keyword evidence="1" id="KW-0595">Phospholipid degradation</keyword>
<protein>
    <recommendedName>
        <fullName evidence="1">Phosphatidylglycerophosphatase A</fullName>
        <ecNumber evidence="1">3.1.3.27</ecNumber>
    </recommendedName>
    <alternativeName>
        <fullName evidence="1">Phosphatidylglycerolphosphate phosphatase A</fullName>
    </alternativeName>
</protein>
<dbReference type="PIRSF" id="PIRSF006162">
    <property type="entry name" value="PgpA"/>
    <property type="match status" value="1"/>
</dbReference>
<feature type="domain" description="YutG/PgpA" evidence="3">
    <location>
        <begin position="12"/>
        <end position="149"/>
    </location>
</feature>
<evidence type="ECO:0000256" key="2">
    <source>
        <dbReference type="SAM" id="Phobius"/>
    </source>
</evidence>
<dbReference type="EMBL" id="CAADFG010000204">
    <property type="protein sequence ID" value="VFK00836.1"/>
    <property type="molecule type" value="Genomic_DNA"/>
</dbReference>
<feature type="transmembrane region" description="Helical" evidence="2">
    <location>
        <begin position="12"/>
        <end position="39"/>
    </location>
</feature>
<dbReference type="EMBL" id="CAADFJ010000215">
    <property type="protein sequence ID" value="VFK04862.1"/>
    <property type="molecule type" value="Genomic_DNA"/>
</dbReference>
<proteinExistence type="predicted"/>
<dbReference type="AlphaFoldDB" id="A0A450VJ74"/>
<keyword evidence="1" id="KW-0997">Cell inner membrane</keyword>
<dbReference type="Pfam" id="PF04608">
    <property type="entry name" value="PgpA"/>
    <property type="match status" value="1"/>
</dbReference>
<evidence type="ECO:0000313" key="4">
    <source>
        <dbReference type="EMBL" id="VFJ92249.1"/>
    </source>
</evidence>
<comment type="subcellular location">
    <subcellularLocation>
        <location evidence="1">Cell inner membrane</location>
        <topology evidence="1">Multi-pass membrane protein</topology>
    </subcellularLocation>
</comment>
<dbReference type="PANTHER" id="PTHR36305:SF1">
    <property type="entry name" value="PHOSPHATIDYLGLYCEROPHOSPHATASE A"/>
    <property type="match status" value="1"/>
</dbReference>
<dbReference type="GO" id="GO:0009395">
    <property type="term" value="P:phospholipid catabolic process"/>
    <property type="evidence" value="ECO:0007669"/>
    <property type="project" value="UniProtKB-KW"/>
</dbReference>
<keyword evidence="1" id="KW-1003">Cell membrane</keyword>
<dbReference type="UniPathway" id="UPA00084">
    <property type="reaction ID" value="UER00504"/>
</dbReference>
<feature type="transmembrane region" description="Helical" evidence="2">
    <location>
        <begin position="45"/>
        <end position="71"/>
    </location>
</feature>
<dbReference type="CDD" id="cd06971">
    <property type="entry name" value="PgpA"/>
    <property type="match status" value="1"/>
</dbReference>
<evidence type="ECO:0000313" key="5">
    <source>
        <dbReference type="EMBL" id="VFK00836.1"/>
    </source>
</evidence>
<keyword evidence="1" id="KW-0479">Metal-binding</keyword>
<keyword evidence="1 2" id="KW-0472">Membrane</keyword>
<dbReference type="EMBL" id="CAADFI010000027">
    <property type="protein sequence ID" value="VFJ92249.1"/>
    <property type="molecule type" value="Genomic_DNA"/>
</dbReference>
<dbReference type="InterPro" id="IPR007686">
    <property type="entry name" value="YutG/PgpA"/>
</dbReference>
<dbReference type="EC" id="3.1.3.27" evidence="1"/>
<feature type="transmembrane region" description="Helical" evidence="2">
    <location>
        <begin position="83"/>
        <end position="107"/>
    </location>
</feature>
<keyword evidence="1" id="KW-0378">Hydrolase</keyword>
<dbReference type="GO" id="GO:0006655">
    <property type="term" value="P:phosphatidylglycerol biosynthetic process"/>
    <property type="evidence" value="ECO:0007669"/>
    <property type="project" value="UniProtKB-UniPathway"/>
</dbReference>
<dbReference type="InterPro" id="IPR026037">
    <property type="entry name" value="PgpA"/>
</dbReference>
<comment type="catalytic activity">
    <reaction evidence="1">
        <text>a 1,2-diacyl-sn-glycero-3-phospho-(1'-sn-glycero-3'-phosphate) + H2O = a 1,2-diacyl-sn-glycero-3-phospho-(1'-sn-glycerol) + phosphate</text>
        <dbReference type="Rhea" id="RHEA:33751"/>
        <dbReference type="ChEBI" id="CHEBI:15377"/>
        <dbReference type="ChEBI" id="CHEBI:43474"/>
        <dbReference type="ChEBI" id="CHEBI:60110"/>
        <dbReference type="ChEBI" id="CHEBI:64716"/>
        <dbReference type="EC" id="3.1.3.27"/>
    </reaction>
</comment>
<dbReference type="GO" id="GO:0008962">
    <property type="term" value="F:phosphatidylglycerophosphatase activity"/>
    <property type="evidence" value="ECO:0007669"/>
    <property type="project" value="UniProtKB-EC"/>
</dbReference>
<evidence type="ECO:0000256" key="1">
    <source>
        <dbReference type="PIRNR" id="PIRNR006162"/>
    </source>
</evidence>
<dbReference type="GO" id="GO:0005886">
    <property type="term" value="C:plasma membrane"/>
    <property type="evidence" value="ECO:0007669"/>
    <property type="project" value="UniProtKB-SubCell"/>
</dbReference>
<keyword evidence="1" id="KW-0460">Magnesium</keyword>
<reference evidence="6" key="1">
    <citation type="submission" date="2019-02" db="EMBL/GenBank/DDBJ databases">
        <authorList>
            <person name="Gruber-Vodicka R. H."/>
            <person name="Seah K. B. B."/>
        </authorList>
    </citation>
    <scope>NUCLEOTIDE SEQUENCE</scope>
    <source>
        <strain evidence="6">BECK_SA2B12</strain>
        <strain evidence="5">BECK_SA2B15</strain>
        <strain evidence="4">BECK_SA2B20</strain>
    </source>
</reference>
<dbReference type="InterPro" id="IPR036681">
    <property type="entry name" value="PgpA-like_sf"/>
</dbReference>
<keyword evidence="2" id="KW-1133">Transmembrane helix</keyword>
<dbReference type="PANTHER" id="PTHR36305">
    <property type="entry name" value="PHOSPHATIDYLGLYCEROPHOSPHATASE A"/>
    <property type="match status" value="1"/>
</dbReference>
<organism evidence="6">
    <name type="scientific">Candidatus Kentrum eta</name>
    <dbReference type="NCBI Taxonomy" id="2126337"/>
    <lineage>
        <taxon>Bacteria</taxon>
        <taxon>Pseudomonadati</taxon>
        <taxon>Pseudomonadota</taxon>
        <taxon>Gammaproteobacteria</taxon>
        <taxon>Candidatus Kentrum</taxon>
    </lineage>
</organism>
<accession>A0A450VJ74</accession>
<evidence type="ECO:0000313" key="6">
    <source>
        <dbReference type="EMBL" id="VFK04862.1"/>
    </source>
</evidence>
<feature type="transmembrane region" description="Helical" evidence="2">
    <location>
        <begin position="136"/>
        <end position="153"/>
    </location>
</feature>
<keyword evidence="1" id="KW-1208">Phospholipid metabolism</keyword>
<name>A0A450VJ74_9GAMM</name>
<sequence>MKHLARHPIHLLSLGFGAGLTPFAPGTMGTLVGVILYIGLQPLSLPWYLLTVAILFVLGIGLCGATARALATPDHPAIVWDEMVGFLVTMTAAPTGWGWVLWGFILFRCFDIAKPWPIGIIDTRIRGGVGIMSDDLLAGLYALASLQLAALVLR</sequence>
<comment type="cofactor">
    <cofactor evidence="1">
        <name>Mg(2+)</name>
        <dbReference type="ChEBI" id="CHEBI:18420"/>
    </cofactor>
</comment>
<dbReference type="SUPFAM" id="SSF101307">
    <property type="entry name" value="YutG-like"/>
    <property type="match status" value="1"/>
</dbReference>
<dbReference type="GO" id="GO:0046872">
    <property type="term" value="F:metal ion binding"/>
    <property type="evidence" value="ECO:0007669"/>
    <property type="project" value="UniProtKB-KW"/>
</dbReference>
<gene>
    <name evidence="5" type="ORF">BECKH772A_GA0070896_102045</name>
    <name evidence="4" type="ORF">BECKH772B_GA0070898_100273</name>
    <name evidence="6" type="ORF">BECKH772C_GA0070978_102155</name>
</gene>
<keyword evidence="1 2" id="KW-0812">Transmembrane</keyword>
<evidence type="ECO:0000259" key="3">
    <source>
        <dbReference type="Pfam" id="PF04608"/>
    </source>
</evidence>
<keyword evidence="1" id="KW-0442">Lipid degradation</keyword>
<keyword evidence="1" id="KW-0443">Lipid metabolism</keyword>
<comment type="function">
    <text evidence="1">Lipid phosphatase which dephosphorylates phosphatidylglycerophosphate (PGP) to phosphatidylglycerol (PG).</text>
</comment>
<comment type="pathway">
    <text evidence="1">Phospholipid metabolism; phosphatidylglycerol biosynthesis; phosphatidylglycerol from CDP-diacylglycerol: step 2/2.</text>
</comment>